<gene>
    <name evidence="6" type="ORF">FEF65_05535</name>
</gene>
<dbReference type="AlphaFoldDB" id="A0A5R9GQM9"/>
<evidence type="ECO:0000256" key="1">
    <source>
        <dbReference type="ARBA" id="ARBA00004453"/>
    </source>
</evidence>
<dbReference type="InterPro" id="IPR007476">
    <property type="entry name" value="RdgC"/>
</dbReference>
<organism evidence="6 7">
    <name type="scientific">Mariprofundus erugo</name>
    <dbReference type="NCBI Taxonomy" id="2528639"/>
    <lineage>
        <taxon>Bacteria</taxon>
        <taxon>Pseudomonadati</taxon>
        <taxon>Pseudomonadota</taxon>
        <taxon>Candidatius Mariprofundia</taxon>
        <taxon>Mariprofundales</taxon>
        <taxon>Mariprofundaceae</taxon>
        <taxon>Mariprofundus</taxon>
    </lineage>
</organism>
<dbReference type="Proteomes" id="UP000306585">
    <property type="component" value="Unassembled WGS sequence"/>
</dbReference>
<dbReference type="Pfam" id="PF04381">
    <property type="entry name" value="RdgC"/>
    <property type="match status" value="1"/>
</dbReference>
<dbReference type="GO" id="GO:0043590">
    <property type="term" value="C:bacterial nucleoid"/>
    <property type="evidence" value="ECO:0007669"/>
    <property type="project" value="TreeGrafter"/>
</dbReference>
<dbReference type="EMBL" id="VBRY01000004">
    <property type="protein sequence ID" value="TLS67908.1"/>
    <property type="molecule type" value="Genomic_DNA"/>
</dbReference>
<evidence type="ECO:0000256" key="2">
    <source>
        <dbReference type="ARBA" id="ARBA00008657"/>
    </source>
</evidence>
<comment type="similarity">
    <text evidence="2">Belongs to the RdgC family.</text>
</comment>
<protein>
    <recommendedName>
        <fullName evidence="3">Recombination-associated protein RdgC</fullName>
    </recommendedName>
</protein>
<keyword evidence="5" id="KW-0233">DNA recombination</keyword>
<dbReference type="NCBIfam" id="NF001464">
    <property type="entry name" value="PRK00321.1-5"/>
    <property type="match status" value="1"/>
</dbReference>
<keyword evidence="7" id="KW-1185">Reference proteome</keyword>
<comment type="subcellular location">
    <subcellularLocation>
        <location evidence="1">Cytoplasm</location>
        <location evidence="1">Nucleoid</location>
    </subcellularLocation>
</comment>
<evidence type="ECO:0000256" key="5">
    <source>
        <dbReference type="ARBA" id="ARBA00023172"/>
    </source>
</evidence>
<comment type="caution">
    <text evidence="6">The sequence shown here is derived from an EMBL/GenBank/DDBJ whole genome shotgun (WGS) entry which is preliminary data.</text>
</comment>
<dbReference type="GO" id="GO:0006310">
    <property type="term" value="P:DNA recombination"/>
    <property type="evidence" value="ECO:0007669"/>
    <property type="project" value="UniProtKB-KW"/>
</dbReference>
<keyword evidence="4" id="KW-0963">Cytoplasm</keyword>
<dbReference type="PANTHER" id="PTHR38103:SF1">
    <property type="entry name" value="RECOMBINATION-ASSOCIATED PROTEIN RDGC"/>
    <property type="match status" value="1"/>
</dbReference>
<reference evidence="6 7" key="1">
    <citation type="journal article" date="2019" name="Appl. Environ. Microbiol.">
        <title>Environmental Evidence and Genomic Insight of Iron-oxidizing Bacteria Preference Towards More Corrosion Resistant Stainless Steel at Higher Salinities.</title>
        <authorList>
            <person name="Garrison C.E."/>
            <person name="Price K.A."/>
            <person name="Field E.K."/>
        </authorList>
    </citation>
    <scope>NUCLEOTIDE SEQUENCE [LARGE SCALE GENOMIC DNA]</scope>
    <source>
        <strain evidence="6 7">P3</strain>
    </source>
</reference>
<dbReference type="GO" id="GO:0003690">
    <property type="term" value="F:double-stranded DNA binding"/>
    <property type="evidence" value="ECO:0007669"/>
    <property type="project" value="TreeGrafter"/>
</dbReference>
<evidence type="ECO:0000256" key="4">
    <source>
        <dbReference type="ARBA" id="ARBA00022490"/>
    </source>
</evidence>
<dbReference type="GO" id="GO:0000018">
    <property type="term" value="P:regulation of DNA recombination"/>
    <property type="evidence" value="ECO:0007669"/>
    <property type="project" value="TreeGrafter"/>
</dbReference>
<dbReference type="OrthoDB" id="5290530at2"/>
<evidence type="ECO:0000313" key="6">
    <source>
        <dbReference type="EMBL" id="TLS67908.1"/>
    </source>
</evidence>
<sequence length="298" mass="33682">MWFKNIQFYRFEEPFKLTGQQLHEQLEKHRARPCGQMDLTSSGWIEPLGHGGQMLVHETNGNLMFCLRREDKVLPSSLVREQVELRLFEIEQTGRKPGRKEKSDIREQVMTELLPRAFVRAGHTFACILPAEGWLIINASSARKADEVIEELNKALITLPVVQPSTEQSPETAMTGWLMYDGTLPGGFAFGEECELHHAESDAVVRCRNVDVMSDEVRAHVNEGLRVKKLALVWQDRLSFVLDDTLSVKRLRFDTEVTDEAADQGGDDEVARFDADFALMAAELSAFIPQLLIAVEGN</sequence>
<evidence type="ECO:0000256" key="3">
    <source>
        <dbReference type="ARBA" id="ARBA00022296"/>
    </source>
</evidence>
<name>A0A5R9GQM9_9PROT</name>
<proteinExistence type="inferred from homology"/>
<dbReference type="PANTHER" id="PTHR38103">
    <property type="entry name" value="RECOMBINATION-ASSOCIATED PROTEIN RDGC"/>
    <property type="match status" value="1"/>
</dbReference>
<accession>A0A5R9GQM9</accession>
<evidence type="ECO:0000313" key="7">
    <source>
        <dbReference type="Proteomes" id="UP000306585"/>
    </source>
</evidence>
<dbReference type="RefSeq" id="WP_138238805.1">
    <property type="nucleotide sequence ID" value="NZ_VBRY01000004.1"/>
</dbReference>